<protein>
    <submittedName>
        <fullName evidence="8">MBD domain-containing protein</fullName>
    </submittedName>
</protein>
<feature type="compositionally biased region" description="Basic and acidic residues" evidence="6">
    <location>
        <begin position="187"/>
        <end position="211"/>
    </location>
</feature>
<feature type="compositionally biased region" description="Basic and acidic residues" evidence="6">
    <location>
        <begin position="131"/>
        <end position="146"/>
    </location>
</feature>
<keyword evidence="9" id="KW-1185">Reference proteome</keyword>
<evidence type="ECO:0000256" key="3">
    <source>
        <dbReference type="ARBA" id="ARBA00023125"/>
    </source>
</evidence>
<evidence type="ECO:0000256" key="2">
    <source>
        <dbReference type="ARBA" id="ARBA00023015"/>
    </source>
</evidence>
<proteinExistence type="predicted"/>
<dbReference type="Pfam" id="PF01429">
    <property type="entry name" value="MBD"/>
    <property type="match status" value="1"/>
</dbReference>
<reference evidence="9" key="1">
    <citation type="submission" date="2016-04" db="EMBL/GenBank/DDBJ databases">
        <title>Cephalotus genome sequencing.</title>
        <authorList>
            <person name="Fukushima K."/>
            <person name="Hasebe M."/>
            <person name="Fang X."/>
        </authorList>
    </citation>
    <scope>NUCLEOTIDE SEQUENCE [LARGE SCALE GENOMIC DNA]</scope>
    <source>
        <strain evidence="9">cv. St1</strain>
    </source>
</reference>
<feature type="compositionally biased region" description="Polar residues" evidence="6">
    <location>
        <begin position="262"/>
        <end position="271"/>
    </location>
</feature>
<dbReference type="GO" id="GO:0005634">
    <property type="term" value="C:nucleus"/>
    <property type="evidence" value="ECO:0007669"/>
    <property type="project" value="UniProtKB-SubCell"/>
</dbReference>
<keyword evidence="5" id="KW-0539">Nucleus</keyword>
<dbReference type="EMBL" id="BDDD01002417">
    <property type="protein sequence ID" value="GAV81476.1"/>
    <property type="molecule type" value="Genomic_DNA"/>
</dbReference>
<keyword evidence="3" id="KW-0238">DNA-binding</keyword>
<dbReference type="Gene3D" id="3.30.890.10">
    <property type="entry name" value="Methyl-cpg-binding Protein 2, Chain A"/>
    <property type="match status" value="1"/>
</dbReference>
<dbReference type="STRING" id="3775.A0A1Q3CMJ5"/>
<comment type="subcellular location">
    <subcellularLocation>
        <location evidence="1">Nucleus</location>
    </subcellularLocation>
</comment>
<dbReference type="InParanoid" id="A0A1Q3CMJ5"/>
<sequence>QFLPKKGGTPRKNEIMFIAPTGEEINSRKQLEKYLKSHPGNPAISEFEWGTGETPRRSARISEKTKTTPPEKEPPKKRVRKSSGSKKDKKELEEDAPEETEGEKEVQMHDAEETEKENAEADQTKESGTNRAEDVVKTEPEADQTKESGTNMEETGAGDVGEDIKSQENEEETENVESEAAKFATAPEDHDAKEVKEQGDAEALVEDKPVEEAGATEVTQNGKENVEDAAEKVPQNGGAEKENPTGTPLGPDGYVKDEQETQENNAKSNVQVDEKGKGMDGELIGNGKVNQKAQSEAPQHPAQSPVSC</sequence>
<feature type="compositionally biased region" description="Acidic residues" evidence="6">
    <location>
        <begin position="93"/>
        <end position="102"/>
    </location>
</feature>
<dbReference type="AlphaFoldDB" id="A0A1Q3CMJ5"/>
<dbReference type="OrthoDB" id="1435582at2759"/>
<accession>A0A1Q3CMJ5</accession>
<evidence type="ECO:0000313" key="9">
    <source>
        <dbReference type="Proteomes" id="UP000187406"/>
    </source>
</evidence>
<comment type="caution">
    <text evidence="8">The sequence shown here is derived from an EMBL/GenBank/DDBJ whole genome shotgun (WGS) entry which is preliminary data.</text>
</comment>
<feature type="non-terminal residue" evidence="8">
    <location>
        <position position="1"/>
    </location>
</feature>
<dbReference type="SUPFAM" id="SSF54171">
    <property type="entry name" value="DNA-binding domain"/>
    <property type="match status" value="1"/>
</dbReference>
<feature type="compositionally biased region" description="Basic and acidic residues" evidence="6">
    <location>
        <begin position="54"/>
        <end position="76"/>
    </location>
</feature>
<feature type="compositionally biased region" description="Polar residues" evidence="6">
    <location>
        <begin position="288"/>
        <end position="308"/>
    </location>
</feature>
<evidence type="ECO:0000256" key="6">
    <source>
        <dbReference type="SAM" id="MobiDB-lite"/>
    </source>
</evidence>
<keyword evidence="4" id="KW-0804">Transcription</keyword>
<dbReference type="InterPro" id="IPR016177">
    <property type="entry name" value="DNA-bd_dom_sf"/>
</dbReference>
<dbReference type="InterPro" id="IPR001739">
    <property type="entry name" value="Methyl_CpG_DNA-bd"/>
</dbReference>
<keyword evidence="2" id="KW-0805">Transcription regulation</keyword>
<evidence type="ECO:0000256" key="4">
    <source>
        <dbReference type="ARBA" id="ARBA00023163"/>
    </source>
</evidence>
<feature type="non-terminal residue" evidence="8">
    <location>
        <position position="308"/>
    </location>
</feature>
<evidence type="ECO:0000256" key="5">
    <source>
        <dbReference type="ARBA" id="ARBA00023242"/>
    </source>
</evidence>
<feature type="compositionally biased region" description="Basic and acidic residues" evidence="6">
    <location>
        <begin position="103"/>
        <end position="125"/>
    </location>
</feature>
<evidence type="ECO:0000313" key="8">
    <source>
        <dbReference type="EMBL" id="GAV81476.1"/>
    </source>
</evidence>
<feature type="region of interest" description="Disordered" evidence="6">
    <location>
        <begin position="1"/>
        <end position="308"/>
    </location>
</feature>
<feature type="compositionally biased region" description="Basic and acidic residues" evidence="6">
    <location>
        <begin position="25"/>
        <end position="35"/>
    </location>
</feature>
<feature type="domain" description="MBD" evidence="7">
    <location>
        <begin position="1"/>
        <end position="54"/>
    </location>
</feature>
<evidence type="ECO:0000256" key="1">
    <source>
        <dbReference type="ARBA" id="ARBA00004123"/>
    </source>
</evidence>
<dbReference type="PROSITE" id="PS50982">
    <property type="entry name" value="MBD"/>
    <property type="match status" value="1"/>
</dbReference>
<dbReference type="GO" id="GO:0003677">
    <property type="term" value="F:DNA binding"/>
    <property type="evidence" value="ECO:0007669"/>
    <property type="project" value="UniProtKB-KW"/>
</dbReference>
<gene>
    <name evidence="8" type="ORF">CFOL_v3_24931</name>
</gene>
<dbReference type="PANTHER" id="PTHR33729">
    <property type="entry name" value="METHYL-CPG BINDING DOMAIN CONTAINING PROTEIN, EXPRESSED"/>
    <property type="match status" value="1"/>
</dbReference>
<evidence type="ECO:0000259" key="7">
    <source>
        <dbReference type="PROSITE" id="PS50982"/>
    </source>
</evidence>
<name>A0A1Q3CMJ5_CEPFO</name>
<dbReference type="PANTHER" id="PTHR33729:SF12">
    <property type="entry name" value="MBD DOMAIN-CONTAINING PROTEIN"/>
    <property type="match status" value="1"/>
</dbReference>
<dbReference type="Proteomes" id="UP000187406">
    <property type="component" value="Unassembled WGS sequence"/>
</dbReference>
<organism evidence="8 9">
    <name type="scientific">Cephalotus follicularis</name>
    <name type="common">Albany pitcher plant</name>
    <dbReference type="NCBI Taxonomy" id="3775"/>
    <lineage>
        <taxon>Eukaryota</taxon>
        <taxon>Viridiplantae</taxon>
        <taxon>Streptophyta</taxon>
        <taxon>Embryophyta</taxon>
        <taxon>Tracheophyta</taxon>
        <taxon>Spermatophyta</taxon>
        <taxon>Magnoliopsida</taxon>
        <taxon>eudicotyledons</taxon>
        <taxon>Gunneridae</taxon>
        <taxon>Pentapetalae</taxon>
        <taxon>rosids</taxon>
        <taxon>fabids</taxon>
        <taxon>Oxalidales</taxon>
        <taxon>Cephalotaceae</taxon>
        <taxon>Cephalotus</taxon>
    </lineage>
</organism>
<dbReference type="InterPro" id="IPR039622">
    <property type="entry name" value="MBD10/11"/>
</dbReference>